<dbReference type="RefSeq" id="WP_283739821.1">
    <property type="nucleotide sequence ID" value="NZ_JASJEV010000003.1"/>
</dbReference>
<evidence type="ECO:0008006" key="3">
    <source>
        <dbReference type="Google" id="ProtNLM"/>
    </source>
</evidence>
<dbReference type="EMBL" id="JASJEV010000003">
    <property type="protein sequence ID" value="MDJ1157825.1"/>
    <property type="molecule type" value="Genomic_DNA"/>
</dbReference>
<keyword evidence="2" id="KW-1185">Reference proteome</keyword>
<evidence type="ECO:0000313" key="1">
    <source>
        <dbReference type="EMBL" id="MDJ1157825.1"/>
    </source>
</evidence>
<comment type="caution">
    <text evidence="1">The sequence shown here is derived from an EMBL/GenBank/DDBJ whole genome shotgun (WGS) entry which is preliminary data.</text>
</comment>
<gene>
    <name evidence="1" type="ORF">QNA08_06220</name>
</gene>
<organism evidence="1 2">
    <name type="scientific">Chelatococcus albus</name>
    <dbReference type="NCBI Taxonomy" id="3047466"/>
    <lineage>
        <taxon>Bacteria</taxon>
        <taxon>Pseudomonadati</taxon>
        <taxon>Pseudomonadota</taxon>
        <taxon>Alphaproteobacteria</taxon>
        <taxon>Hyphomicrobiales</taxon>
        <taxon>Chelatococcaceae</taxon>
        <taxon>Chelatococcus</taxon>
    </lineage>
</organism>
<sequence length="167" mass="17460">MVLADDDIEALGATLAALVPAVAEGVLRDAVVVDCSHGQEVRQVSEAAGTSYAACVAGADPWRLGGEAVKGPWLFLLRSGDIPDAAWVAEAERFLLRAGPSAARLPQAAVFACEGEGWLARLAAGLRRDRLRPRAGMLCPKAALRGGAAGVRVERLATRIRRIAPQG</sequence>
<accession>A0ABT7AFE9</accession>
<protein>
    <recommendedName>
        <fullName evidence="3">Glycosyltransferase</fullName>
    </recommendedName>
</protein>
<proteinExistence type="predicted"/>
<evidence type="ECO:0000313" key="2">
    <source>
        <dbReference type="Proteomes" id="UP001321492"/>
    </source>
</evidence>
<reference evidence="1 2" key="1">
    <citation type="submission" date="2023-05" db="EMBL/GenBank/DDBJ databases">
        <title>Chelatococcus sp. nov., a moderately thermophilic bacterium isolated from hot spring microbial mat.</title>
        <authorList>
            <person name="Hu C.-J."/>
            <person name="Li W.-J."/>
        </authorList>
    </citation>
    <scope>NUCLEOTIDE SEQUENCE [LARGE SCALE GENOMIC DNA]</scope>
    <source>
        <strain evidence="1 2">SYSU G07232</strain>
    </source>
</reference>
<name>A0ABT7AFE9_9HYPH</name>
<dbReference type="Proteomes" id="UP001321492">
    <property type="component" value="Unassembled WGS sequence"/>
</dbReference>